<gene>
    <name evidence="1" type="ORF">L248_0847</name>
</gene>
<protein>
    <submittedName>
        <fullName evidence="1">Uncharacterized protein</fullName>
    </submittedName>
</protein>
<dbReference type="RefSeq" id="WP_022530179.1">
    <property type="nucleotide sequence ID" value="NZ_KI271596.1"/>
</dbReference>
<evidence type="ECO:0000313" key="1">
    <source>
        <dbReference type="EMBL" id="ERL64552.1"/>
    </source>
</evidence>
<sequence length="82" mass="9365">MALVQIESSRDGEMKILDNVTRITFYYEDQPEQGFIGSQLLDLMSNLPQGWSSVVIGTPWSEQRLDTSWHFTAVNPSDIEML</sequence>
<dbReference type="EMBL" id="KI271596">
    <property type="protein sequence ID" value="ERL64552.1"/>
    <property type="molecule type" value="Genomic_DNA"/>
</dbReference>
<keyword evidence="2" id="KW-1185">Reference proteome</keyword>
<evidence type="ECO:0000313" key="2">
    <source>
        <dbReference type="Proteomes" id="UP000030647"/>
    </source>
</evidence>
<dbReference type="AlphaFoldDB" id="U4TSU7"/>
<proteinExistence type="predicted"/>
<reference evidence="2" key="1">
    <citation type="journal article" date="2013" name="Genome Announc.">
        <title>Whole-Genome Sequencing of Lactobacillus shenzhenensis Strain LY-73T.</title>
        <authorList>
            <person name="Lin Z."/>
            <person name="Liu Z."/>
            <person name="Yang R."/>
            <person name="Zou Y."/>
            <person name="Wan D."/>
            <person name="Chen J."/>
            <person name="Guo M."/>
            <person name="Zhao J."/>
            <person name="Fang C."/>
            <person name="Yang R."/>
            <person name="Liu F."/>
        </authorList>
    </citation>
    <scope>NUCLEOTIDE SEQUENCE [LARGE SCALE GENOMIC DNA]</scope>
    <source>
        <strain evidence="2">LY-73</strain>
    </source>
</reference>
<organism evidence="1 2">
    <name type="scientific">Schleiferilactobacillus shenzhenensis LY-73</name>
    <dbReference type="NCBI Taxonomy" id="1231336"/>
    <lineage>
        <taxon>Bacteria</taxon>
        <taxon>Bacillati</taxon>
        <taxon>Bacillota</taxon>
        <taxon>Bacilli</taxon>
        <taxon>Lactobacillales</taxon>
        <taxon>Lactobacillaceae</taxon>
        <taxon>Schleiferilactobacillus</taxon>
    </lineage>
</organism>
<name>U4TSU7_9LACO</name>
<dbReference type="HOGENOM" id="CLU_2554061_0_0_9"/>
<dbReference type="Proteomes" id="UP000030647">
    <property type="component" value="Unassembled WGS sequence"/>
</dbReference>
<dbReference type="OrthoDB" id="9919916at2"/>
<dbReference type="STRING" id="1231336.L248_0847"/>
<accession>U4TSU7</accession>